<accession>A0A0Q3JET6</accession>
<evidence type="ECO:0000313" key="4">
    <source>
        <dbReference type="Proteomes" id="UP000008810"/>
    </source>
</evidence>
<feature type="region of interest" description="Disordered" evidence="1">
    <location>
        <begin position="65"/>
        <end position="129"/>
    </location>
</feature>
<dbReference type="EMBL" id="CM000880">
    <property type="protein sequence ID" value="KQK16507.2"/>
    <property type="molecule type" value="Genomic_DNA"/>
</dbReference>
<gene>
    <name evidence="2" type="ORF">BRADI_1g29066v3</name>
</gene>
<reference evidence="3" key="3">
    <citation type="submission" date="2018-08" db="UniProtKB">
        <authorList>
            <consortium name="EnsemblPlants"/>
        </authorList>
    </citation>
    <scope>IDENTIFICATION</scope>
    <source>
        <strain evidence="3">cv. Bd21</strain>
    </source>
</reference>
<reference evidence="2" key="2">
    <citation type="submission" date="2017-06" db="EMBL/GenBank/DDBJ databases">
        <title>WGS assembly of Brachypodium distachyon.</title>
        <authorList>
            <consortium name="The International Brachypodium Initiative"/>
            <person name="Lucas S."/>
            <person name="Harmon-Smith M."/>
            <person name="Lail K."/>
            <person name="Tice H."/>
            <person name="Grimwood J."/>
            <person name="Bruce D."/>
            <person name="Barry K."/>
            <person name="Shu S."/>
            <person name="Lindquist E."/>
            <person name="Wang M."/>
            <person name="Pitluck S."/>
            <person name="Vogel J.P."/>
            <person name="Garvin D.F."/>
            <person name="Mockler T.C."/>
            <person name="Schmutz J."/>
            <person name="Rokhsar D."/>
            <person name="Bevan M.W."/>
        </authorList>
    </citation>
    <scope>NUCLEOTIDE SEQUENCE</scope>
    <source>
        <strain evidence="2">Bd21</strain>
    </source>
</reference>
<keyword evidence="4" id="KW-1185">Reference proteome</keyword>
<evidence type="ECO:0000313" key="3">
    <source>
        <dbReference type="EnsemblPlants" id="KQK16507"/>
    </source>
</evidence>
<dbReference type="AlphaFoldDB" id="A0A0Q3JET6"/>
<dbReference type="Gramene" id="KQK16507">
    <property type="protein sequence ID" value="KQK16507"/>
    <property type="gene ID" value="BRADI_1g29066v3"/>
</dbReference>
<reference evidence="2 3" key="1">
    <citation type="journal article" date="2010" name="Nature">
        <title>Genome sequencing and analysis of the model grass Brachypodium distachyon.</title>
        <authorList>
            <consortium name="International Brachypodium Initiative"/>
        </authorList>
    </citation>
    <scope>NUCLEOTIDE SEQUENCE [LARGE SCALE GENOMIC DNA]</scope>
    <source>
        <strain evidence="2 3">Bd21</strain>
    </source>
</reference>
<dbReference type="EnsemblPlants" id="KQK16507">
    <property type="protein sequence ID" value="KQK16507"/>
    <property type="gene ID" value="BRADI_1g29066v3"/>
</dbReference>
<evidence type="ECO:0000256" key="1">
    <source>
        <dbReference type="SAM" id="MobiDB-lite"/>
    </source>
</evidence>
<dbReference type="Proteomes" id="UP000008810">
    <property type="component" value="Chromosome 1"/>
</dbReference>
<name>A0A0Q3JET6_BRADI</name>
<dbReference type="InParanoid" id="A0A0Q3JET6"/>
<organism evidence="2">
    <name type="scientific">Brachypodium distachyon</name>
    <name type="common">Purple false brome</name>
    <name type="synonym">Trachynia distachya</name>
    <dbReference type="NCBI Taxonomy" id="15368"/>
    <lineage>
        <taxon>Eukaryota</taxon>
        <taxon>Viridiplantae</taxon>
        <taxon>Streptophyta</taxon>
        <taxon>Embryophyta</taxon>
        <taxon>Tracheophyta</taxon>
        <taxon>Spermatophyta</taxon>
        <taxon>Magnoliopsida</taxon>
        <taxon>Liliopsida</taxon>
        <taxon>Poales</taxon>
        <taxon>Poaceae</taxon>
        <taxon>BOP clade</taxon>
        <taxon>Pooideae</taxon>
        <taxon>Stipodae</taxon>
        <taxon>Brachypodieae</taxon>
        <taxon>Brachypodium</taxon>
    </lineage>
</organism>
<sequence length="232" mass="25250">MLNTSLSLSNHPLNLMFLEQVQRLPNHSPDTNFRGENAKNAAQQIPSCLPEISASPIRPSFSPTYRGDGGLPYPRPGATARPGFLRPGTSPSRPQVPPHPCISPISFGSSSNRRGDALRRRHGAGEGRVAQGQEHFAMVRPALRWRRRLAARVVDESAVAVLSGGGGSDLGRRTGQGRAQELGAAPRLAAAAMDRTWMEMGWKDGRGRSCSSDGDGWACLFFRWRWTGRGWA</sequence>
<proteinExistence type="predicted"/>
<evidence type="ECO:0000313" key="2">
    <source>
        <dbReference type="EMBL" id="KQK16507.2"/>
    </source>
</evidence>
<protein>
    <submittedName>
        <fullName evidence="2 3">Uncharacterized protein</fullName>
    </submittedName>
</protein>